<feature type="site" description="Transition state stabilizer" evidence="11">
    <location>
        <position position="266"/>
    </location>
</feature>
<evidence type="ECO:0000256" key="5">
    <source>
        <dbReference type="ARBA" id="ARBA00022679"/>
    </source>
</evidence>
<comment type="catalytic activity">
    <reaction evidence="1 11">
        <text>4-CDP-2-C-methyl-D-erythritol 2-phosphate = 2-C-methyl-D-erythritol 2,4-cyclic diphosphate + CMP</text>
        <dbReference type="Rhea" id="RHEA:23864"/>
        <dbReference type="ChEBI" id="CHEBI:57919"/>
        <dbReference type="ChEBI" id="CHEBI:58483"/>
        <dbReference type="ChEBI" id="CHEBI:60377"/>
        <dbReference type="EC" id="4.6.1.12"/>
    </reaction>
</comment>
<evidence type="ECO:0000313" key="14">
    <source>
        <dbReference type="Proteomes" id="UP001597215"/>
    </source>
</evidence>
<feature type="region of interest" description="2-C-methyl-D-erythritol 2,4-cyclodiphosphate synthase" evidence="11">
    <location>
        <begin position="234"/>
        <end position="388"/>
    </location>
</feature>
<feature type="domain" description="2-C-methyl-D-erythritol 2,4-cyclodiphosphate synthase" evidence="12">
    <location>
        <begin position="234"/>
        <end position="386"/>
    </location>
</feature>
<dbReference type="InterPro" id="IPR001228">
    <property type="entry name" value="IspD"/>
</dbReference>
<dbReference type="Pfam" id="PF01128">
    <property type="entry name" value="IspD"/>
    <property type="match status" value="1"/>
</dbReference>
<dbReference type="InterPro" id="IPR003526">
    <property type="entry name" value="MECDP_synthase"/>
</dbReference>
<comment type="pathway">
    <text evidence="3 11">Isoprenoid biosynthesis; isopentenyl diphosphate biosynthesis via DXP pathway; isopentenyl diphosphate from 1-deoxy-D-xylulose 5-phosphate: step 4/6.</text>
</comment>
<feature type="binding site" evidence="11">
    <location>
        <begin position="240"/>
        <end position="242"/>
    </location>
    <ligand>
        <name>4-CDP-2-C-methyl-D-erythritol 2-phosphate</name>
        <dbReference type="ChEBI" id="CHEBI:57919"/>
    </ligand>
</feature>
<keyword evidence="9 11" id="KW-0456">Lyase</keyword>
<accession>A0ABW4MDL3</accession>
<dbReference type="Pfam" id="PF02542">
    <property type="entry name" value="YgbB"/>
    <property type="match status" value="1"/>
</dbReference>
<evidence type="ECO:0000259" key="12">
    <source>
        <dbReference type="Pfam" id="PF02542"/>
    </source>
</evidence>
<feature type="binding site" evidence="11">
    <location>
        <position position="274"/>
    </location>
    <ligand>
        <name>a divalent metal cation</name>
        <dbReference type="ChEBI" id="CHEBI:60240"/>
    </ligand>
</feature>
<dbReference type="CDD" id="cd00554">
    <property type="entry name" value="MECDP_synthase"/>
    <property type="match status" value="1"/>
</dbReference>
<feature type="site" description="Transition state stabilizer" evidence="11">
    <location>
        <position position="27"/>
    </location>
</feature>
<comment type="similarity">
    <text evidence="11">In the N-terminal section; belongs to the IspD/TarI cytidylyltransferase family. IspD subfamily.</text>
</comment>
<dbReference type="SUPFAM" id="SSF53448">
    <property type="entry name" value="Nucleotide-diphospho-sugar transferases"/>
    <property type="match status" value="1"/>
</dbReference>
<dbReference type="EMBL" id="JBHUEL010000004">
    <property type="protein sequence ID" value="MFD1766241.1"/>
    <property type="molecule type" value="Genomic_DNA"/>
</dbReference>
<dbReference type="Gene3D" id="3.30.1330.50">
    <property type="entry name" value="2-C-methyl-D-erythritol 2,4-cyclodiphosphate synthase"/>
    <property type="match status" value="1"/>
</dbReference>
<dbReference type="HAMAP" id="MF_01520">
    <property type="entry name" value="IspDF"/>
    <property type="match status" value="1"/>
</dbReference>
<evidence type="ECO:0000256" key="6">
    <source>
        <dbReference type="ARBA" id="ARBA00022695"/>
    </source>
</evidence>
<dbReference type="InterPro" id="IPR029044">
    <property type="entry name" value="Nucleotide-diphossugar_trans"/>
</dbReference>
<dbReference type="InterPro" id="IPR020555">
    <property type="entry name" value="MECDP_synthase_CS"/>
</dbReference>
<dbReference type="SUPFAM" id="SSF69765">
    <property type="entry name" value="IpsF-like"/>
    <property type="match status" value="1"/>
</dbReference>
<keyword evidence="5 11" id="KW-0808">Transferase</keyword>
<comment type="cofactor">
    <cofactor evidence="2 11">
        <name>a divalent metal cation</name>
        <dbReference type="ChEBI" id="CHEBI:60240"/>
    </cofactor>
</comment>
<dbReference type="PANTHER" id="PTHR43181">
    <property type="entry name" value="2-C-METHYL-D-ERYTHRITOL 2,4-CYCLODIPHOSPHATE SYNTHASE, CHLOROPLASTIC"/>
    <property type="match status" value="1"/>
</dbReference>
<evidence type="ECO:0000256" key="2">
    <source>
        <dbReference type="ARBA" id="ARBA00001968"/>
    </source>
</evidence>
<feature type="binding site" evidence="11">
    <location>
        <position position="240"/>
    </location>
    <ligand>
        <name>a divalent metal cation</name>
        <dbReference type="ChEBI" id="CHEBI:60240"/>
    </ligand>
</feature>
<feature type="binding site" evidence="11">
    <location>
        <position position="242"/>
    </location>
    <ligand>
        <name>a divalent metal cation</name>
        <dbReference type="ChEBI" id="CHEBI:60240"/>
    </ligand>
</feature>
<dbReference type="InterPro" id="IPR026596">
    <property type="entry name" value="IspD/F"/>
</dbReference>
<dbReference type="EC" id="2.7.7.60" evidence="11"/>
<evidence type="ECO:0000256" key="10">
    <source>
        <dbReference type="ARBA" id="ARBA00023268"/>
    </source>
</evidence>
<dbReference type="InterPro" id="IPR036571">
    <property type="entry name" value="MECDP_synthase_sf"/>
</dbReference>
<feature type="binding site" evidence="11">
    <location>
        <position position="371"/>
    </location>
    <ligand>
        <name>4-CDP-2-C-methyl-D-erythritol 2-phosphate</name>
        <dbReference type="ChEBI" id="CHEBI:57919"/>
    </ligand>
</feature>
<feature type="region of interest" description="2-C-methyl-D-erythritol 4-phosphate cytidylyltransferase" evidence="11">
    <location>
        <begin position="1"/>
        <end position="233"/>
    </location>
</feature>
<dbReference type="NCBIfam" id="NF006899">
    <property type="entry name" value="PRK09382.1"/>
    <property type="match status" value="1"/>
</dbReference>
<comment type="similarity">
    <text evidence="4">Belongs to the IspF family.</text>
</comment>
<feature type="binding site" evidence="11">
    <location>
        <begin position="364"/>
        <end position="367"/>
    </location>
    <ligand>
        <name>4-CDP-2-C-methyl-D-erythritol 2-phosphate</name>
        <dbReference type="ChEBI" id="CHEBI:57919"/>
    </ligand>
</feature>
<dbReference type="NCBIfam" id="TIGR00151">
    <property type="entry name" value="ispF"/>
    <property type="match status" value="1"/>
</dbReference>
<dbReference type="Proteomes" id="UP001597215">
    <property type="component" value="Unassembled WGS sequence"/>
</dbReference>
<comment type="similarity">
    <text evidence="11">In the C-terminal section; belongs to the IspF family.</text>
</comment>
<evidence type="ECO:0000256" key="4">
    <source>
        <dbReference type="ARBA" id="ARBA00008480"/>
    </source>
</evidence>
<feature type="site" description="Transition state stabilizer" evidence="11">
    <location>
        <position position="20"/>
    </location>
</feature>
<name>A0ABW4MDL3_9SPHN</name>
<reference evidence="14" key="1">
    <citation type="journal article" date="2019" name="Int. J. Syst. Evol. Microbiol.">
        <title>The Global Catalogue of Microorganisms (GCM) 10K type strain sequencing project: providing services to taxonomists for standard genome sequencing and annotation.</title>
        <authorList>
            <consortium name="The Broad Institute Genomics Platform"/>
            <consortium name="The Broad Institute Genome Sequencing Center for Infectious Disease"/>
            <person name="Wu L."/>
            <person name="Ma J."/>
        </authorList>
    </citation>
    <scope>NUCLEOTIDE SEQUENCE [LARGE SCALE GENOMIC DNA]</scope>
    <source>
        <strain evidence="14">CGMCC 1.12449</strain>
    </source>
</reference>
<sequence>MNAAQSKAAAIIVAAGSGSRTGGDVPKQFRTVRGKPMLRHSVEEFLQHPAFGPIIVVVAPAHAELTAQLLEGVEGITFVQGGAERKDSVNNAIQYLDNLSFNGMTFIHDAARPFLSSAVLDRLLDALASSDGAVPALPVVDSLSRANTNSILSEAVERAGLFRIQTPQAFHHQVISKAHATWNSEKVPTDDARMAMAAGYKVVFVEGDENLAKFTFADDFGREMGQAAKMHDVRTGTGFDVHRLSKGEELWLCGVKIDHEYGLAGHSDADVALHALTDAVLGAAALGDIGDHFPPSDMQWKGASSDRFLAHAIKLASGAGFRVTHLDVTIICEAPKIGPHKQAMRARVAEIAAIEADRVSIKATTTEKLGFTGRGEGIAAMATATLVK</sequence>
<comment type="catalytic activity">
    <reaction evidence="11">
        <text>2-C-methyl-D-erythritol 4-phosphate + CTP + H(+) = 4-CDP-2-C-methyl-D-erythritol + diphosphate</text>
        <dbReference type="Rhea" id="RHEA:13429"/>
        <dbReference type="ChEBI" id="CHEBI:15378"/>
        <dbReference type="ChEBI" id="CHEBI:33019"/>
        <dbReference type="ChEBI" id="CHEBI:37563"/>
        <dbReference type="ChEBI" id="CHEBI:57823"/>
        <dbReference type="ChEBI" id="CHEBI:58262"/>
        <dbReference type="EC" id="2.7.7.60"/>
    </reaction>
</comment>
<evidence type="ECO:0000256" key="9">
    <source>
        <dbReference type="ARBA" id="ARBA00023239"/>
    </source>
</evidence>
<dbReference type="GO" id="GO:0050518">
    <property type="term" value="F:2-C-methyl-D-erythritol 4-phosphate cytidylyltransferase activity"/>
    <property type="evidence" value="ECO:0007669"/>
    <property type="project" value="UniProtKB-EC"/>
</dbReference>
<evidence type="ECO:0000256" key="1">
    <source>
        <dbReference type="ARBA" id="ARBA00000200"/>
    </source>
</evidence>
<feature type="binding site" evidence="11">
    <location>
        <position position="374"/>
    </location>
    <ligand>
        <name>4-CDP-2-C-methyl-D-erythritol 2-phosphate</name>
        <dbReference type="ChEBI" id="CHEBI:57919"/>
    </ligand>
</feature>
<dbReference type="PANTHER" id="PTHR43181:SF1">
    <property type="entry name" value="2-C-METHYL-D-ERYTHRITOL 2,4-CYCLODIPHOSPHATE SYNTHASE, CHLOROPLASTIC"/>
    <property type="match status" value="1"/>
</dbReference>
<dbReference type="CDD" id="cd02516">
    <property type="entry name" value="CDP-ME_synthetase"/>
    <property type="match status" value="1"/>
</dbReference>
<feature type="site" description="Positions MEP for the nucleophilic attack" evidence="11">
    <location>
        <position position="158"/>
    </location>
</feature>
<comment type="function">
    <text evidence="11">Bifunctional enzyme that catalyzes the formation of 4-diphosphocytidyl-2-C-methyl-D-erythritol from CTP and 2-C-methyl-D-erythritol 4-phosphate (MEP) (IspD), and catalyzes the conversion of 4-diphosphocytidyl-2-C-methyl-D-erythritol 2-phosphate (CDP-ME2P) to 2-C-methyl-D-erythritol 2,4-cyclodiphosphate (ME-CPP) with a corresponding release of cytidine 5-monophosphate (CMP) (IspF).</text>
</comment>
<dbReference type="EC" id="4.6.1.12" evidence="11"/>
<gene>
    <name evidence="11" type="primary">ispDF</name>
    <name evidence="13" type="ORF">ACFSAG_05225</name>
</gene>
<keyword evidence="6 11" id="KW-0548">Nucleotidyltransferase</keyword>
<protein>
    <recommendedName>
        <fullName evidence="11">Bifunctional enzyme IspD/IspF</fullName>
    </recommendedName>
    <domain>
        <recommendedName>
            <fullName evidence="11">2-C-methyl-D-erythritol 4-phosphate cytidylyltransferase</fullName>
            <ecNumber evidence="11">2.7.7.60</ecNumber>
        </recommendedName>
        <alternativeName>
            <fullName evidence="11">4-diphosphocytidyl-2C-methyl-D-erythritol synthase</fullName>
        </alternativeName>
        <alternativeName>
            <fullName evidence="11">MEP cytidylyltransferase</fullName>
            <shortName evidence="11">MCT</shortName>
        </alternativeName>
    </domain>
    <domain>
        <recommendedName>
            <fullName evidence="11">2-C-methyl-D-erythritol 2,4-cyclodiphosphate synthase</fullName>
            <shortName evidence="11">MECDP-synthase</shortName>
            <shortName evidence="11">MECPP-synthase</shortName>
            <shortName evidence="11">MECPS</shortName>
            <ecNumber evidence="11">4.6.1.12</ecNumber>
        </recommendedName>
    </domain>
</protein>
<feature type="site" description="Transition state stabilizer" evidence="11">
    <location>
        <position position="365"/>
    </location>
</feature>
<evidence type="ECO:0000256" key="11">
    <source>
        <dbReference type="HAMAP-Rule" id="MF_01520"/>
    </source>
</evidence>
<feature type="site" description="Positions MEP for the nucleophilic attack" evidence="11">
    <location>
        <position position="213"/>
    </location>
</feature>
<dbReference type="NCBIfam" id="TIGR00453">
    <property type="entry name" value="ispD"/>
    <property type="match status" value="1"/>
</dbReference>
<feature type="binding site" evidence="11">
    <location>
        <begin position="288"/>
        <end position="290"/>
    </location>
    <ligand>
        <name>4-CDP-2-C-methyl-D-erythritol 2-phosphate</name>
        <dbReference type="ChEBI" id="CHEBI:57919"/>
    </ligand>
</feature>
<dbReference type="GO" id="GO:0008685">
    <property type="term" value="F:2-C-methyl-D-erythritol 2,4-cyclodiphosphate synthase activity"/>
    <property type="evidence" value="ECO:0007669"/>
    <property type="project" value="UniProtKB-EC"/>
</dbReference>
<keyword evidence="8 11" id="KW-0414">Isoprene biosynthesis</keyword>
<comment type="pathway">
    <text evidence="11">Isoprenoid biosynthesis; isopentenyl diphosphate biosynthesis via DXP pathway; isopentenyl diphosphate from 1-deoxy-D-xylulose 5-phosphate: step 2/6.</text>
</comment>
<dbReference type="InterPro" id="IPR034683">
    <property type="entry name" value="IspD/TarI"/>
</dbReference>
<dbReference type="Gene3D" id="3.90.550.10">
    <property type="entry name" value="Spore Coat Polysaccharide Biosynthesis Protein SpsA, Chain A"/>
    <property type="match status" value="1"/>
</dbReference>
<proteinExistence type="inferred from homology"/>
<dbReference type="HAMAP" id="MF_00107">
    <property type="entry name" value="IspF"/>
    <property type="match status" value="1"/>
</dbReference>
<dbReference type="RefSeq" id="WP_381512113.1">
    <property type="nucleotide sequence ID" value="NZ_JBHUEL010000004.1"/>
</dbReference>
<evidence type="ECO:0000256" key="8">
    <source>
        <dbReference type="ARBA" id="ARBA00023229"/>
    </source>
</evidence>
<comment type="caution">
    <text evidence="11">Lacks conserved residue(s) required for the propagation of feature annotation.</text>
</comment>
<comment type="caution">
    <text evidence="13">The sequence shown here is derived from an EMBL/GenBank/DDBJ whole genome shotgun (WGS) entry which is preliminary data.</text>
</comment>
<evidence type="ECO:0000313" key="13">
    <source>
        <dbReference type="EMBL" id="MFD1766241.1"/>
    </source>
</evidence>
<organism evidence="13 14">
    <name type="scientific">Sphingorhabdus buctiana</name>
    <dbReference type="NCBI Taxonomy" id="1508805"/>
    <lineage>
        <taxon>Bacteria</taxon>
        <taxon>Pseudomonadati</taxon>
        <taxon>Pseudomonadota</taxon>
        <taxon>Alphaproteobacteria</taxon>
        <taxon>Sphingomonadales</taxon>
        <taxon>Sphingomonadaceae</taxon>
        <taxon>Sphingorhabdus</taxon>
    </lineage>
</organism>
<keyword evidence="14" id="KW-1185">Reference proteome</keyword>
<feature type="binding site" evidence="11">
    <location>
        <begin position="266"/>
        <end position="267"/>
    </location>
    <ligand>
        <name>4-CDP-2-C-methyl-D-erythritol 2-phosphate</name>
        <dbReference type="ChEBI" id="CHEBI:57919"/>
    </ligand>
</feature>
<evidence type="ECO:0000256" key="7">
    <source>
        <dbReference type="ARBA" id="ARBA00022723"/>
    </source>
</evidence>
<keyword evidence="7 11" id="KW-0479">Metal-binding</keyword>
<dbReference type="PROSITE" id="PS01350">
    <property type="entry name" value="ISPF"/>
    <property type="match status" value="1"/>
</dbReference>
<evidence type="ECO:0000256" key="3">
    <source>
        <dbReference type="ARBA" id="ARBA00004709"/>
    </source>
</evidence>
<keyword evidence="10 11" id="KW-0511">Multifunctional enzyme</keyword>